<feature type="transmembrane region" description="Helical" evidence="1">
    <location>
        <begin position="7"/>
        <end position="25"/>
    </location>
</feature>
<sequence length="351" mass="40287">MSGKRRLLGLILLVIASYFGLPLWALITLAVLILIVVFLVIPSIFHWSFTVQRHMIFLPWVKWPKLVDFDHPEEQGLEGTINFYLESEEGIKVGVWHVLPMSMLHQSANQNLEWYQKSLGQGQPVVIYMHGNTGSRARDHRISMYQVLRKLGYHIICFDYRGYADSSPVMPTKRGVIQDGKTVIRYVRNHCGSVPIIIWGHSLGSSVSTHIVSDLSVEGNPPQALILESPFNNIKDEIRAHPMTWIWRKMPMFDWFFTGTLDHSDVGFQSDQCIQHIHVPLLILHAKDDLVIPFHLGKKLYQRAQETRLSHSKPVKMISFEESDGFAHIFIHTSPEVPKLVSEFIKDSLHL</sequence>
<proteinExistence type="predicted"/>
<dbReference type="Proteomes" id="UP000318571">
    <property type="component" value="Chromosome 11"/>
</dbReference>
<dbReference type="InterPro" id="IPR029058">
    <property type="entry name" value="AB_hydrolase_fold"/>
</dbReference>
<keyword evidence="4" id="KW-1185">Reference proteome</keyword>
<evidence type="ECO:0000259" key="2">
    <source>
        <dbReference type="Pfam" id="PF00561"/>
    </source>
</evidence>
<dbReference type="GO" id="GO:0006660">
    <property type="term" value="P:phosphatidylserine catabolic process"/>
    <property type="evidence" value="ECO:0007669"/>
    <property type="project" value="TreeGrafter"/>
</dbReference>
<gene>
    <name evidence="3" type="ORF">TCAL_01751</name>
</gene>
<accession>A0A553PKK0</accession>
<evidence type="ECO:0000256" key="1">
    <source>
        <dbReference type="SAM" id="Phobius"/>
    </source>
</evidence>
<dbReference type="Gene3D" id="3.40.50.1820">
    <property type="entry name" value="alpha/beta hydrolase"/>
    <property type="match status" value="1"/>
</dbReference>
<dbReference type="InterPro" id="IPR000073">
    <property type="entry name" value="AB_hydrolase_1"/>
</dbReference>
<dbReference type="GO" id="GO:0005789">
    <property type="term" value="C:endoplasmic reticulum membrane"/>
    <property type="evidence" value="ECO:0007669"/>
    <property type="project" value="TreeGrafter"/>
</dbReference>
<dbReference type="Pfam" id="PF00561">
    <property type="entry name" value="Abhydrolase_1"/>
    <property type="match status" value="1"/>
</dbReference>
<reference evidence="3 4" key="1">
    <citation type="journal article" date="2018" name="Nat. Ecol. Evol.">
        <title>Genomic signatures of mitonuclear coevolution across populations of Tigriopus californicus.</title>
        <authorList>
            <person name="Barreto F.S."/>
            <person name="Watson E.T."/>
            <person name="Lima T.G."/>
            <person name="Willett C.S."/>
            <person name="Edmands S."/>
            <person name="Li W."/>
            <person name="Burton R.S."/>
        </authorList>
    </citation>
    <scope>NUCLEOTIDE SEQUENCE [LARGE SCALE GENOMIC DNA]</scope>
    <source>
        <strain evidence="3 4">San Diego</strain>
    </source>
</reference>
<comment type="caution">
    <text evidence="3">The sequence shown here is derived from an EMBL/GenBank/DDBJ whole genome shotgun (WGS) entry which is preliminary data.</text>
</comment>
<dbReference type="GO" id="GO:0052651">
    <property type="term" value="P:monoacylglycerol catabolic process"/>
    <property type="evidence" value="ECO:0007669"/>
    <property type="project" value="TreeGrafter"/>
</dbReference>
<dbReference type="EMBL" id="VCGU01000003">
    <property type="protein sequence ID" value="TRY78203.1"/>
    <property type="molecule type" value="Genomic_DNA"/>
</dbReference>
<keyword evidence="1" id="KW-0812">Transmembrane</keyword>
<organism evidence="3 4">
    <name type="scientific">Tigriopus californicus</name>
    <name type="common">Marine copepod</name>
    <dbReference type="NCBI Taxonomy" id="6832"/>
    <lineage>
        <taxon>Eukaryota</taxon>
        <taxon>Metazoa</taxon>
        <taxon>Ecdysozoa</taxon>
        <taxon>Arthropoda</taxon>
        <taxon>Crustacea</taxon>
        <taxon>Multicrustacea</taxon>
        <taxon>Hexanauplia</taxon>
        <taxon>Copepoda</taxon>
        <taxon>Harpacticoida</taxon>
        <taxon>Harpacticidae</taxon>
        <taxon>Tigriopus</taxon>
    </lineage>
</organism>
<evidence type="ECO:0000313" key="3">
    <source>
        <dbReference type="EMBL" id="TRY78203.1"/>
    </source>
</evidence>
<keyword evidence="1" id="KW-1133">Transmembrane helix</keyword>
<dbReference type="PANTHER" id="PTHR12277">
    <property type="entry name" value="ALPHA/BETA HYDROLASE DOMAIN-CONTAINING PROTEIN"/>
    <property type="match status" value="1"/>
</dbReference>
<dbReference type="SUPFAM" id="SSF53474">
    <property type="entry name" value="alpha/beta-Hydrolases"/>
    <property type="match status" value="1"/>
</dbReference>
<dbReference type="OMA" id="YELHNCL"/>
<feature type="domain" description="AB hydrolase-1" evidence="2">
    <location>
        <begin position="124"/>
        <end position="230"/>
    </location>
</feature>
<dbReference type="AlphaFoldDB" id="A0A553PKK0"/>
<dbReference type="PANTHER" id="PTHR12277:SF194">
    <property type="entry name" value="FI04476P"/>
    <property type="match status" value="1"/>
</dbReference>
<protein>
    <recommendedName>
        <fullName evidence="2">AB hydrolase-1 domain-containing protein</fullName>
    </recommendedName>
</protein>
<name>A0A553PKK0_TIGCA</name>
<keyword evidence="1" id="KW-0472">Membrane</keyword>
<dbReference type="STRING" id="6832.A0A553PKK0"/>
<dbReference type="GO" id="GO:0047372">
    <property type="term" value="F:monoacylglycerol lipase activity"/>
    <property type="evidence" value="ECO:0007669"/>
    <property type="project" value="TreeGrafter"/>
</dbReference>
<dbReference type="OrthoDB" id="10249433at2759"/>
<dbReference type="GO" id="GO:0004622">
    <property type="term" value="F:phosphatidylcholine lysophospholipase activity"/>
    <property type="evidence" value="ECO:0007669"/>
    <property type="project" value="TreeGrafter"/>
</dbReference>
<evidence type="ECO:0000313" key="4">
    <source>
        <dbReference type="Proteomes" id="UP000318571"/>
    </source>
</evidence>